<sequence length="438" mass="48005">MARLPGALNGRAGISVIGVLGFRQWNGVLERAATSSAVISAPGPSDTDGRPGSRSSTSPFPRDSWFFAVRSRISRTWDGDLLGGLLIRGSRLSGKPSTSLDNKLAQARSAFAQKLFRKARAVVTGVPKLLPSANDHHTGCKARKPLPEDNSTTLPRRQLGRYLREAREAVNMNLEDVAPILQVSVSTLSRAERGLTGIRVPDVEALCRIYGIDDPGVVAGLVGLAKQAAVKNWWHEFDDVVFRGFNMYVGLESSAKQLTIYRPDLVSGLFQAPDYARALERAHLPDETEEMRDRRIQFKKRRQALITRKTKPATVDLVVHESVLRTVIGGTKVMRAQLNHLANMPANVTVSVLPFTAGSPTGIANGPFTILEFGQDAKGREKSPTVVYIESFAGDIYLERTKDVARYRQGYDVIRQSSLDVAASKSLIRQIAAREYSA</sequence>
<dbReference type="CDD" id="cd00093">
    <property type="entry name" value="HTH_XRE"/>
    <property type="match status" value="1"/>
</dbReference>
<dbReference type="EMBL" id="JAAXOO010000004">
    <property type="protein sequence ID" value="NKY35030.1"/>
    <property type="molecule type" value="Genomic_DNA"/>
</dbReference>
<dbReference type="InterPro" id="IPR043917">
    <property type="entry name" value="DUF5753"/>
</dbReference>
<dbReference type="SMART" id="SM00530">
    <property type="entry name" value="HTH_XRE"/>
    <property type="match status" value="1"/>
</dbReference>
<gene>
    <name evidence="3" type="ORF">HGA13_18410</name>
</gene>
<feature type="domain" description="HTH cro/C1-type" evidence="2">
    <location>
        <begin position="163"/>
        <end position="218"/>
    </location>
</feature>
<dbReference type="PROSITE" id="PS50943">
    <property type="entry name" value="HTH_CROC1"/>
    <property type="match status" value="1"/>
</dbReference>
<reference evidence="3 4" key="1">
    <citation type="submission" date="2020-04" db="EMBL/GenBank/DDBJ databases">
        <title>MicrobeNet Type strains.</title>
        <authorList>
            <person name="Nicholson A.C."/>
        </authorList>
    </citation>
    <scope>NUCLEOTIDE SEQUENCE [LARGE SCALE GENOMIC DNA]</scope>
    <source>
        <strain evidence="3 4">DSM 45078</strain>
    </source>
</reference>
<keyword evidence="4" id="KW-1185">Reference proteome</keyword>
<dbReference type="AlphaFoldDB" id="A0A846XK52"/>
<dbReference type="Pfam" id="PF19054">
    <property type="entry name" value="DUF5753"/>
    <property type="match status" value="1"/>
</dbReference>
<evidence type="ECO:0000256" key="1">
    <source>
        <dbReference type="SAM" id="MobiDB-lite"/>
    </source>
</evidence>
<proteinExistence type="predicted"/>
<evidence type="ECO:0000313" key="4">
    <source>
        <dbReference type="Proteomes" id="UP000565715"/>
    </source>
</evidence>
<dbReference type="GO" id="GO:0003677">
    <property type="term" value="F:DNA binding"/>
    <property type="evidence" value="ECO:0007669"/>
    <property type="project" value="InterPro"/>
</dbReference>
<name>A0A846XK52_9NOCA</name>
<dbReference type="InterPro" id="IPR010982">
    <property type="entry name" value="Lambda_DNA-bd_dom_sf"/>
</dbReference>
<protein>
    <submittedName>
        <fullName evidence="3">Helix-turn-helix domain-containing protein</fullName>
    </submittedName>
</protein>
<feature type="region of interest" description="Disordered" evidence="1">
    <location>
        <begin position="134"/>
        <end position="153"/>
    </location>
</feature>
<accession>A0A846XK52</accession>
<dbReference type="Pfam" id="PF13560">
    <property type="entry name" value="HTH_31"/>
    <property type="match status" value="1"/>
</dbReference>
<dbReference type="Gene3D" id="1.10.260.40">
    <property type="entry name" value="lambda repressor-like DNA-binding domains"/>
    <property type="match status" value="1"/>
</dbReference>
<comment type="caution">
    <text evidence="3">The sequence shown here is derived from an EMBL/GenBank/DDBJ whole genome shotgun (WGS) entry which is preliminary data.</text>
</comment>
<evidence type="ECO:0000259" key="2">
    <source>
        <dbReference type="PROSITE" id="PS50943"/>
    </source>
</evidence>
<dbReference type="InterPro" id="IPR001387">
    <property type="entry name" value="Cro/C1-type_HTH"/>
</dbReference>
<evidence type="ECO:0000313" key="3">
    <source>
        <dbReference type="EMBL" id="NKY35030.1"/>
    </source>
</evidence>
<organism evidence="3 4">
    <name type="scientific">Nocardia speluncae</name>
    <dbReference type="NCBI Taxonomy" id="419477"/>
    <lineage>
        <taxon>Bacteria</taxon>
        <taxon>Bacillati</taxon>
        <taxon>Actinomycetota</taxon>
        <taxon>Actinomycetes</taxon>
        <taxon>Mycobacteriales</taxon>
        <taxon>Nocardiaceae</taxon>
        <taxon>Nocardia</taxon>
    </lineage>
</organism>
<dbReference type="SUPFAM" id="SSF47413">
    <property type="entry name" value="lambda repressor-like DNA-binding domains"/>
    <property type="match status" value="1"/>
</dbReference>
<dbReference type="Proteomes" id="UP000565715">
    <property type="component" value="Unassembled WGS sequence"/>
</dbReference>
<feature type="region of interest" description="Disordered" evidence="1">
    <location>
        <begin position="36"/>
        <end position="59"/>
    </location>
</feature>